<organism evidence="8 9">
    <name type="scientific">Mycoplasmoides pneumoniae (strain ATCC 15531 / DSM 23978 / CIP 103766 / NBRC 14401 / NCTC 10119 / FH)</name>
    <name type="common">Mycoplasma pneumoniae</name>
    <dbReference type="NCBI Taxonomy" id="722438"/>
    <lineage>
        <taxon>Bacteria</taxon>
        <taxon>Bacillati</taxon>
        <taxon>Mycoplasmatota</taxon>
        <taxon>Mycoplasmoidales</taxon>
        <taxon>Mycoplasmoidaceae</taxon>
        <taxon>Mycoplasmoides</taxon>
    </lineage>
</organism>
<dbReference type="InterPro" id="IPR037229">
    <property type="entry name" value="Ribosomal_bL35_sf"/>
</dbReference>
<evidence type="ECO:0000313" key="9">
    <source>
        <dbReference type="Proteomes" id="UP000007756"/>
    </source>
</evidence>
<dbReference type="GO" id="GO:0003735">
    <property type="term" value="F:structural constituent of ribosome"/>
    <property type="evidence" value="ECO:0007669"/>
    <property type="project" value="InterPro"/>
</dbReference>
<dbReference type="InterPro" id="IPR021137">
    <property type="entry name" value="Ribosomal_bL35-like"/>
</dbReference>
<gene>
    <name evidence="5 8" type="primary">rpmI</name>
    <name evidence="8" type="ordered locus">MPNE_0133</name>
</gene>
<feature type="region of interest" description="Disordered" evidence="7">
    <location>
        <begin position="1"/>
        <end position="22"/>
    </location>
</feature>
<dbReference type="Pfam" id="PF01632">
    <property type="entry name" value="Ribosomal_L35p"/>
    <property type="match status" value="1"/>
</dbReference>
<dbReference type="GO" id="GO:0006412">
    <property type="term" value="P:translation"/>
    <property type="evidence" value="ECO:0007669"/>
    <property type="project" value="UniProtKB-UniRule"/>
</dbReference>
<dbReference type="eggNOG" id="COG0291">
    <property type="taxonomic scope" value="Bacteria"/>
</dbReference>
<dbReference type="GO" id="GO:0022625">
    <property type="term" value="C:cytosolic large ribosomal subunit"/>
    <property type="evidence" value="ECO:0007669"/>
    <property type="project" value="TreeGrafter"/>
</dbReference>
<evidence type="ECO:0000256" key="7">
    <source>
        <dbReference type="SAM" id="MobiDB-lite"/>
    </source>
</evidence>
<reference evidence="8 9" key="1">
    <citation type="journal article" date="2010" name="Appl. Environ. Microbiol.">
        <title>Targeted chromosomal knockouts in Mycoplasma pneumoniae.</title>
        <authorList>
            <person name="Krishnakumar R."/>
            <person name="Assad-Garcia N."/>
            <person name="Benders G.A."/>
            <person name="Phan Q."/>
            <person name="Montague M.G."/>
            <person name="Glass J.I."/>
        </authorList>
    </citation>
    <scope>NUCLEOTIDE SEQUENCE [LARGE SCALE GENOMIC DNA]</scope>
    <source>
        <strain evidence="9">ATCC 15531 / DSM 22911 / NBRC 14401 / NCTC 10119 / FH</strain>
    </source>
</reference>
<dbReference type="HAMAP" id="MF_00514">
    <property type="entry name" value="Ribosomal_bL35"/>
    <property type="match status" value="1"/>
</dbReference>
<dbReference type="KEGG" id="mpj:MPNE_0133"/>
<evidence type="ECO:0000256" key="3">
    <source>
        <dbReference type="ARBA" id="ARBA00023274"/>
    </source>
</evidence>
<name>A0A0H3DNN8_MYCPB</name>
<feature type="region of interest" description="Disordered" evidence="7">
    <location>
        <begin position="30"/>
        <end position="49"/>
    </location>
</feature>
<dbReference type="SMR" id="A0A0H3DNN8"/>
<accession>A0A0H3DNN8</accession>
<evidence type="ECO:0000256" key="5">
    <source>
        <dbReference type="HAMAP-Rule" id="MF_00514"/>
    </source>
</evidence>
<dbReference type="Gene3D" id="4.10.410.60">
    <property type="match status" value="1"/>
</dbReference>
<sequence>MKVKSAAKKRFKLTKSGQIKRKHAYTSHLAPHKTTKQKRHLRKQGTVSASDFKRIGNLI</sequence>
<dbReference type="SUPFAM" id="SSF143034">
    <property type="entry name" value="L35p-like"/>
    <property type="match status" value="1"/>
</dbReference>
<evidence type="ECO:0000256" key="2">
    <source>
        <dbReference type="ARBA" id="ARBA00022980"/>
    </source>
</evidence>
<dbReference type="PANTHER" id="PTHR33343:SF1">
    <property type="entry name" value="LARGE RIBOSOMAL SUBUNIT PROTEIN BL35M"/>
    <property type="match status" value="1"/>
</dbReference>
<dbReference type="HOGENOM" id="CLU_169643_3_0_14"/>
<dbReference type="Proteomes" id="UP000007756">
    <property type="component" value="Chromosome"/>
</dbReference>
<dbReference type="GeneID" id="66609235"/>
<comment type="similarity">
    <text evidence="1 5 6">Belongs to the bacterial ribosomal protein bL35 family.</text>
</comment>
<evidence type="ECO:0000256" key="6">
    <source>
        <dbReference type="RuleBase" id="RU000568"/>
    </source>
</evidence>
<dbReference type="PATRIC" id="fig|722438.3.peg.124"/>
<feature type="compositionally biased region" description="Basic residues" evidence="7">
    <location>
        <begin position="30"/>
        <end position="43"/>
    </location>
</feature>
<dbReference type="NCBIfam" id="TIGR00001">
    <property type="entry name" value="rpmI_bact"/>
    <property type="match status" value="1"/>
</dbReference>
<dbReference type="PRINTS" id="PR00064">
    <property type="entry name" value="RIBOSOMALL35"/>
</dbReference>
<keyword evidence="2 5" id="KW-0689">Ribosomal protein</keyword>
<evidence type="ECO:0000256" key="4">
    <source>
        <dbReference type="ARBA" id="ARBA00071664"/>
    </source>
</evidence>
<keyword evidence="3 5" id="KW-0687">Ribonucleoprotein</keyword>
<evidence type="ECO:0000313" key="8">
    <source>
        <dbReference type="EMBL" id="ADK86822.1"/>
    </source>
</evidence>
<dbReference type="InterPro" id="IPR018265">
    <property type="entry name" value="Ribosomal_bL35_CS"/>
</dbReference>
<dbReference type="AlphaFoldDB" id="A0A0H3DNN8"/>
<dbReference type="RefSeq" id="WP_010874473.1">
    <property type="nucleotide sequence ID" value="NZ_CP010546.1"/>
</dbReference>
<dbReference type="PROSITE" id="PS00936">
    <property type="entry name" value="RIBOSOMAL_L35"/>
    <property type="match status" value="1"/>
</dbReference>
<dbReference type="PaxDb" id="722438-MPNE_0133"/>
<proteinExistence type="inferred from homology"/>
<dbReference type="InterPro" id="IPR001706">
    <property type="entry name" value="Ribosomal_bL35"/>
</dbReference>
<dbReference type="STRING" id="722438.F539_00675"/>
<dbReference type="EMBL" id="CP002077">
    <property type="protein sequence ID" value="ADK86822.1"/>
    <property type="molecule type" value="Genomic_DNA"/>
</dbReference>
<protein>
    <recommendedName>
        <fullName evidence="4 5">Large ribosomal subunit protein bL35</fullName>
    </recommendedName>
</protein>
<dbReference type="FunFam" id="4.10.410.60:FF:000001">
    <property type="entry name" value="50S ribosomal protein L35"/>
    <property type="match status" value="1"/>
</dbReference>
<dbReference type="PANTHER" id="PTHR33343">
    <property type="entry name" value="54S RIBOSOMAL PROTEIN BL35M"/>
    <property type="match status" value="1"/>
</dbReference>
<evidence type="ECO:0000256" key="1">
    <source>
        <dbReference type="ARBA" id="ARBA00006598"/>
    </source>
</evidence>